<keyword evidence="3" id="KW-0633">Potassium transport</keyword>
<dbReference type="InterPro" id="IPR027359">
    <property type="entry name" value="Volt_channel_dom_sf"/>
</dbReference>
<feature type="transmembrane region" description="Helical" evidence="12">
    <location>
        <begin position="154"/>
        <end position="175"/>
    </location>
</feature>
<dbReference type="PANTHER" id="PTHR11537:SF254">
    <property type="entry name" value="POTASSIUM VOLTAGE-GATED CHANNEL PROTEIN SHAB"/>
    <property type="match status" value="1"/>
</dbReference>
<feature type="transmembrane region" description="Helical" evidence="12">
    <location>
        <begin position="92"/>
        <end position="119"/>
    </location>
</feature>
<comment type="subcellular location">
    <subcellularLocation>
        <location evidence="1">Membrane</location>
        <topology evidence="1">Multi-pass membrane protein</topology>
    </subcellularLocation>
</comment>
<keyword evidence="15" id="KW-1185">Reference proteome</keyword>
<dbReference type="RefSeq" id="WP_266056496.1">
    <property type="nucleotide sequence ID" value="NZ_JAPFQN010000005.1"/>
</dbReference>
<dbReference type="Pfam" id="PF00520">
    <property type="entry name" value="Ion_trans"/>
    <property type="match status" value="1"/>
</dbReference>
<dbReference type="Proteomes" id="UP001209885">
    <property type="component" value="Unassembled WGS sequence"/>
</dbReference>
<evidence type="ECO:0000256" key="2">
    <source>
        <dbReference type="ARBA" id="ARBA00022448"/>
    </source>
</evidence>
<evidence type="ECO:0000256" key="1">
    <source>
        <dbReference type="ARBA" id="ARBA00004141"/>
    </source>
</evidence>
<keyword evidence="11" id="KW-0407">Ion channel</keyword>
<dbReference type="PRINTS" id="PR00169">
    <property type="entry name" value="KCHANNEL"/>
</dbReference>
<dbReference type="PANTHER" id="PTHR11537">
    <property type="entry name" value="VOLTAGE-GATED POTASSIUM CHANNEL"/>
    <property type="match status" value="1"/>
</dbReference>
<accession>A0ABT3RQG5</accession>
<evidence type="ECO:0000313" key="15">
    <source>
        <dbReference type="Proteomes" id="UP001209885"/>
    </source>
</evidence>
<evidence type="ECO:0000256" key="7">
    <source>
        <dbReference type="ARBA" id="ARBA00022958"/>
    </source>
</evidence>
<organism evidence="14 15">
    <name type="scientific">Mangrovivirga halotolerans</name>
    <dbReference type="NCBI Taxonomy" id="2993936"/>
    <lineage>
        <taxon>Bacteria</taxon>
        <taxon>Pseudomonadati</taxon>
        <taxon>Bacteroidota</taxon>
        <taxon>Cytophagia</taxon>
        <taxon>Cytophagales</taxon>
        <taxon>Mangrovivirgaceae</taxon>
        <taxon>Mangrovivirga</taxon>
    </lineage>
</organism>
<evidence type="ECO:0000256" key="10">
    <source>
        <dbReference type="ARBA" id="ARBA00023136"/>
    </source>
</evidence>
<keyword evidence="8 12" id="KW-1133">Transmembrane helix</keyword>
<evidence type="ECO:0000313" key="14">
    <source>
        <dbReference type="EMBL" id="MCX2744029.1"/>
    </source>
</evidence>
<keyword evidence="2" id="KW-0813">Transport</keyword>
<evidence type="ECO:0000256" key="4">
    <source>
        <dbReference type="ARBA" id="ARBA00022692"/>
    </source>
</evidence>
<dbReference type="Gene3D" id="1.20.120.350">
    <property type="entry name" value="Voltage-gated potassium channels. Chain C"/>
    <property type="match status" value="1"/>
</dbReference>
<evidence type="ECO:0000256" key="11">
    <source>
        <dbReference type="ARBA" id="ARBA00023303"/>
    </source>
</evidence>
<dbReference type="SUPFAM" id="SSF81324">
    <property type="entry name" value="Voltage-gated potassium channels"/>
    <property type="match status" value="1"/>
</dbReference>
<protein>
    <submittedName>
        <fullName evidence="14">Ion transporter</fullName>
    </submittedName>
</protein>
<comment type="caution">
    <text evidence="14">The sequence shown here is derived from an EMBL/GenBank/DDBJ whole genome shotgun (WGS) entry which is preliminary data.</text>
</comment>
<evidence type="ECO:0000256" key="8">
    <source>
        <dbReference type="ARBA" id="ARBA00022989"/>
    </source>
</evidence>
<gene>
    <name evidence="14" type="ORF">OO013_09145</name>
</gene>
<feature type="transmembrane region" description="Helical" evidence="12">
    <location>
        <begin position="28"/>
        <end position="47"/>
    </location>
</feature>
<dbReference type="InterPro" id="IPR028325">
    <property type="entry name" value="VG_K_chnl"/>
</dbReference>
<feature type="transmembrane region" description="Helical" evidence="12">
    <location>
        <begin position="213"/>
        <end position="233"/>
    </location>
</feature>
<keyword evidence="6" id="KW-0851">Voltage-gated channel</keyword>
<proteinExistence type="predicted"/>
<evidence type="ECO:0000256" key="12">
    <source>
        <dbReference type="SAM" id="Phobius"/>
    </source>
</evidence>
<keyword evidence="4 12" id="KW-0812">Transmembrane</keyword>
<sequence length="275" mass="30481">MESKAKWQKLRSRAHEIIFEADTFWGKLFDVVLLIAILLSVVAVMLETVNGIRIEYGTFLVKIEWFFTILFTIEYIARLLSVKKPLKYATSFFGIIDLLSILPSYIGLFISGAQAFMILRSIRLLRVFRVLKMVRFLGEASELSRALRASRPKITVFVGGVFIMVVILGTLMYVIENGENGFTSIPKSIYWAVVTLTTVGYGDIAPQTPLGQAVATFIMILGYGIIAVPTGIVTSEMASNREKASINTISCPSCGAEGHRDDAIHCFRCGAPLHV</sequence>
<evidence type="ECO:0000256" key="6">
    <source>
        <dbReference type="ARBA" id="ARBA00022882"/>
    </source>
</evidence>
<reference evidence="14 15" key="1">
    <citation type="submission" date="2022-11" db="EMBL/GenBank/DDBJ databases">
        <title>The characterization of three novel Bacteroidetes species and genomic analysis of their roles in tidal elemental geochemical cycles.</title>
        <authorList>
            <person name="Ma K."/>
        </authorList>
    </citation>
    <scope>NUCLEOTIDE SEQUENCE [LARGE SCALE GENOMIC DNA]</scope>
    <source>
        <strain evidence="14 15">M17</strain>
    </source>
</reference>
<evidence type="ECO:0000256" key="9">
    <source>
        <dbReference type="ARBA" id="ARBA00023065"/>
    </source>
</evidence>
<evidence type="ECO:0000256" key="3">
    <source>
        <dbReference type="ARBA" id="ARBA00022538"/>
    </source>
</evidence>
<dbReference type="EMBL" id="JAPFQN010000005">
    <property type="protein sequence ID" value="MCX2744029.1"/>
    <property type="molecule type" value="Genomic_DNA"/>
</dbReference>
<dbReference type="Gene3D" id="1.10.287.70">
    <property type="match status" value="1"/>
</dbReference>
<keyword evidence="5" id="KW-0631">Potassium channel</keyword>
<evidence type="ECO:0000259" key="13">
    <source>
        <dbReference type="Pfam" id="PF00520"/>
    </source>
</evidence>
<feature type="domain" description="Ion transport" evidence="13">
    <location>
        <begin position="27"/>
        <end position="244"/>
    </location>
</feature>
<keyword evidence="7" id="KW-0630">Potassium</keyword>
<evidence type="ECO:0000256" key="5">
    <source>
        <dbReference type="ARBA" id="ARBA00022826"/>
    </source>
</evidence>
<dbReference type="InterPro" id="IPR005821">
    <property type="entry name" value="Ion_trans_dom"/>
</dbReference>
<feature type="transmembrane region" description="Helical" evidence="12">
    <location>
        <begin position="59"/>
        <end position="80"/>
    </location>
</feature>
<keyword evidence="10 12" id="KW-0472">Membrane</keyword>
<name>A0ABT3RQG5_9BACT</name>
<keyword evidence="9" id="KW-0406">Ion transport</keyword>